<dbReference type="EMBL" id="PCWW01000008">
    <property type="protein sequence ID" value="PIR13989.1"/>
    <property type="molecule type" value="Genomic_DNA"/>
</dbReference>
<evidence type="ECO:0000313" key="3">
    <source>
        <dbReference type="Proteomes" id="UP000230869"/>
    </source>
</evidence>
<accession>A0A2M6KAG6</accession>
<reference evidence="2 3" key="1">
    <citation type="submission" date="2017-09" db="EMBL/GenBank/DDBJ databases">
        <title>Depth-based differentiation of microbial function through sediment-hosted aquifers and enrichment of novel symbionts in the deep terrestrial subsurface.</title>
        <authorList>
            <person name="Probst A.J."/>
            <person name="Ladd B."/>
            <person name="Jarett J.K."/>
            <person name="Geller-Mcgrath D.E."/>
            <person name="Sieber C.M."/>
            <person name="Emerson J.B."/>
            <person name="Anantharaman K."/>
            <person name="Thomas B.C."/>
            <person name="Malmstrom R."/>
            <person name="Stieglmeier M."/>
            <person name="Klingl A."/>
            <person name="Woyke T."/>
            <person name="Ryan C.M."/>
            <person name="Banfield J.F."/>
        </authorList>
    </citation>
    <scope>NUCLEOTIDE SEQUENCE [LARGE SCALE GENOMIC DNA]</scope>
    <source>
        <strain evidence="2">CG11_big_fil_rev_8_21_14_0_20_39_10</strain>
    </source>
</reference>
<protein>
    <submittedName>
        <fullName evidence="2">Uncharacterized protein</fullName>
    </submittedName>
</protein>
<evidence type="ECO:0000256" key="1">
    <source>
        <dbReference type="SAM" id="Phobius"/>
    </source>
</evidence>
<sequence length="80" mass="8798">MPALNQPQKRKIMIIAALAIICALATAFFQSIDSGRVYTHLFYYPGLHLVAEKRSNSRLIFGGNAVDSSPDSAPRSFNTK</sequence>
<keyword evidence="1" id="KW-0472">Membrane</keyword>
<keyword evidence="1" id="KW-0812">Transmembrane</keyword>
<comment type="caution">
    <text evidence="2">The sequence shown here is derived from an EMBL/GenBank/DDBJ whole genome shotgun (WGS) entry which is preliminary data.</text>
</comment>
<proteinExistence type="predicted"/>
<name>A0A2M6KAG6_9BACT</name>
<gene>
    <name evidence="2" type="ORF">COV49_00345</name>
</gene>
<feature type="transmembrane region" description="Helical" evidence="1">
    <location>
        <begin position="12"/>
        <end position="32"/>
    </location>
</feature>
<dbReference type="Proteomes" id="UP000230869">
    <property type="component" value="Unassembled WGS sequence"/>
</dbReference>
<dbReference type="AlphaFoldDB" id="A0A2M6KAG6"/>
<keyword evidence="1" id="KW-1133">Transmembrane helix</keyword>
<organism evidence="2 3">
    <name type="scientific">Candidatus Falkowbacteria bacterium CG11_big_fil_rev_8_21_14_0_20_39_10</name>
    <dbReference type="NCBI Taxonomy" id="1974570"/>
    <lineage>
        <taxon>Bacteria</taxon>
        <taxon>Candidatus Falkowiibacteriota</taxon>
    </lineage>
</organism>
<evidence type="ECO:0000313" key="2">
    <source>
        <dbReference type="EMBL" id="PIR13989.1"/>
    </source>
</evidence>